<dbReference type="Gene3D" id="3.40.50.1100">
    <property type="match status" value="2"/>
</dbReference>
<keyword evidence="5" id="KW-1185">Reference proteome</keyword>
<evidence type="ECO:0000313" key="4">
    <source>
        <dbReference type="EnsemblPlants" id="Kaladp0088s0102.1.v1.1"/>
    </source>
</evidence>
<dbReference type="GO" id="GO:0019148">
    <property type="term" value="F:D-cysteine desulfhydrase activity"/>
    <property type="evidence" value="ECO:0007669"/>
    <property type="project" value="TreeGrafter"/>
</dbReference>
<evidence type="ECO:0000313" key="5">
    <source>
        <dbReference type="Proteomes" id="UP000594263"/>
    </source>
</evidence>
<evidence type="ECO:0008006" key="6">
    <source>
        <dbReference type="Google" id="ProtNLM"/>
    </source>
</evidence>
<dbReference type="Proteomes" id="UP000594263">
    <property type="component" value="Unplaced"/>
</dbReference>
<dbReference type="Gramene" id="Kaladp0088s0102.1.v1.1">
    <property type="protein sequence ID" value="Kaladp0088s0102.1.v1.1"/>
    <property type="gene ID" value="Kaladp0088s0102.v1.1"/>
</dbReference>
<evidence type="ECO:0000256" key="3">
    <source>
        <dbReference type="ARBA" id="ARBA00022898"/>
    </source>
</evidence>
<comment type="similarity">
    <text evidence="2">Belongs to the ACC deaminase/D-cysteine desulfhydrase family.</text>
</comment>
<dbReference type="AlphaFoldDB" id="A0A7N0UWS4"/>
<reference evidence="4" key="1">
    <citation type="submission" date="2021-01" db="UniProtKB">
        <authorList>
            <consortium name="EnsemblPlants"/>
        </authorList>
    </citation>
    <scope>IDENTIFICATION</scope>
</reference>
<dbReference type="EnsemblPlants" id="Kaladp0088s0102.1.v1.1">
    <property type="protein sequence ID" value="Kaladp0088s0102.1.v1.1"/>
    <property type="gene ID" value="Kaladp0088s0102.v1.1"/>
</dbReference>
<keyword evidence="3" id="KW-0663">Pyridoxal phosphate</keyword>
<organism evidence="4 5">
    <name type="scientific">Kalanchoe fedtschenkoi</name>
    <name type="common">Lavender scallops</name>
    <name type="synonym">South American air plant</name>
    <dbReference type="NCBI Taxonomy" id="63787"/>
    <lineage>
        <taxon>Eukaryota</taxon>
        <taxon>Viridiplantae</taxon>
        <taxon>Streptophyta</taxon>
        <taxon>Embryophyta</taxon>
        <taxon>Tracheophyta</taxon>
        <taxon>Spermatophyta</taxon>
        <taxon>Magnoliopsida</taxon>
        <taxon>eudicotyledons</taxon>
        <taxon>Gunneridae</taxon>
        <taxon>Pentapetalae</taxon>
        <taxon>Saxifragales</taxon>
        <taxon>Crassulaceae</taxon>
        <taxon>Kalanchoe</taxon>
    </lineage>
</organism>
<evidence type="ECO:0000256" key="2">
    <source>
        <dbReference type="ARBA" id="ARBA00008639"/>
    </source>
</evidence>
<protein>
    <recommendedName>
        <fullName evidence="6">Tryptophan synthase beta chain-like PALP domain-containing protein</fullName>
    </recommendedName>
</protein>
<dbReference type="SUPFAM" id="SSF53686">
    <property type="entry name" value="Tryptophan synthase beta subunit-like PLP-dependent enzymes"/>
    <property type="match status" value="1"/>
</dbReference>
<dbReference type="OMA" id="WEVYAVM"/>
<evidence type="ECO:0000256" key="1">
    <source>
        <dbReference type="ARBA" id="ARBA00001933"/>
    </source>
</evidence>
<proteinExistence type="inferred from homology"/>
<dbReference type="InterPro" id="IPR036052">
    <property type="entry name" value="TrpB-like_PALP_sf"/>
</dbReference>
<dbReference type="FunFam" id="3.40.50.1100:FF:000081">
    <property type="entry name" value="D-cysteine desulfhydrase 2 mitochondrial"/>
    <property type="match status" value="1"/>
</dbReference>
<sequence length="456" mass="49988">MSSSSPPLMPCVSCFRRLSSSNPLACAVSRRHFRSSTPSLEPANDEFVERLLHRRWMLPSPDTKIHQVSFSANTKVQNNKGLFGEFRFMNNPNPLLGRDDAIKDRRASFYAVRDDLLHPLINGNKARKLDALLPLFEQHGVTDVVTCGGCQSAHTAAVGVTCAERGLNSHLLLRGEQPETLTGYNLMSSIYGNVSYVPRSLYANREEMLKKHAAVLAGQYGSLVFLNDLAEEYSGAELLQKPYLEPVKPLMSSGDMQKKVVIINEGAGDGVALLGVIRLVSYLSKTNLFGKKRAVKFVVDAGTGTTAVGLALGAVCLGLPWEITAIMLADSIDGYLKKEKELISDFKRQFGLHAFENVLNKIDGGVVHWVERRHPRKFGNVLEGEVEACQQIAQQTGISVDPVYTLAAWELAVHLSQNTKEGTAVVMLHTGGTLGMFGLAQRGGELRDIRGQIEIE</sequence>
<dbReference type="InterPro" id="IPR027278">
    <property type="entry name" value="ACCD_DCysDesulf"/>
</dbReference>
<accession>A0A7N0UWS4</accession>
<comment type="cofactor">
    <cofactor evidence="1">
        <name>pyridoxal 5'-phosphate</name>
        <dbReference type="ChEBI" id="CHEBI:597326"/>
    </cofactor>
</comment>
<dbReference type="PANTHER" id="PTHR43780:SF7">
    <property type="entry name" value="D-CYSTEINE DESULFHYDRASE 2, MITOCHONDRIAL"/>
    <property type="match status" value="1"/>
</dbReference>
<name>A0A7N0UWS4_KALFE</name>
<dbReference type="PANTHER" id="PTHR43780">
    <property type="entry name" value="1-AMINOCYCLOPROPANE-1-CARBOXYLATE DEAMINASE-RELATED"/>
    <property type="match status" value="1"/>
</dbReference>